<dbReference type="FunCoup" id="E0VV59">
    <property type="interactions" value="1826"/>
</dbReference>
<dbReference type="Proteomes" id="UP000009046">
    <property type="component" value="Unassembled WGS sequence"/>
</dbReference>
<name>E0VV59_PEDHC</name>
<sequence>MNTDREFRGGPQPYNTLDQRYPHQRQVRELTPEDIKEWNDCMRSGFYKVGVPFAAIMQYINYVRNKGSYSALNSSSILKKVTLFGINCFFGSVFYSPVCYSKLQQSVLAKEKKRQELGADGPFFSKGTTSTFEDATSSQSNLDPKFEGLDKTLSGEKNDTSKPLEMTYEELRRKNRENYFRNKVLPYTNYNSPQREKNLSESSTEKIPEKSYESNFVRKKNKYGDDME</sequence>
<proteinExistence type="predicted"/>
<feature type="compositionally biased region" description="Basic and acidic residues" evidence="1">
    <location>
        <begin position="194"/>
        <end position="212"/>
    </location>
</feature>
<feature type="region of interest" description="Disordered" evidence="1">
    <location>
        <begin position="188"/>
        <end position="228"/>
    </location>
</feature>
<dbReference type="EMBL" id="DS235803">
    <property type="protein sequence ID" value="EEB17265.1"/>
    <property type="molecule type" value="Genomic_DNA"/>
</dbReference>
<evidence type="ECO:0008006" key="5">
    <source>
        <dbReference type="Google" id="ProtNLM"/>
    </source>
</evidence>
<evidence type="ECO:0000313" key="2">
    <source>
        <dbReference type="EMBL" id="EEB17265.1"/>
    </source>
</evidence>
<dbReference type="EnsemblMetazoa" id="PHUM458970-RA">
    <property type="protein sequence ID" value="PHUM458970-PA"/>
    <property type="gene ID" value="PHUM458970"/>
</dbReference>
<dbReference type="CTD" id="8230943"/>
<dbReference type="VEuPathDB" id="VectorBase:PHUM458970"/>
<dbReference type="RefSeq" id="XP_002430003.1">
    <property type="nucleotide sequence ID" value="XM_002429958.1"/>
</dbReference>
<evidence type="ECO:0000256" key="1">
    <source>
        <dbReference type="SAM" id="MobiDB-lite"/>
    </source>
</evidence>
<reference evidence="3" key="3">
    <citation type="submission" date="2021-02" db="UniProtKB">
        <authorList>
            <consortium name="EnsemblMetazoa"/>
        </authorList>
    </citation>
    <scope>IDENTIFICATION</scope>
    <source>
        <strain evidence="3">USDA</strain>
    </source>
</reference>
<evidence type="ECO:0000313" key="3">
    <source>
        <dbReference type="EnsemblMetazoa" id="PHUM458970-PA"/>
    </source>
</evidence>
<feature type="compositionally biased region" description="Basic and acidic residues" evidence="1">
    <location>
        <begin position="144"/>
        <end position="160"/>
    </location>
</feature>
<dbReference type="HOGENOM" id="CLU_1216062_0_0_1"/>
<protein>
    <recommendedName>
        <fullName evidence="5">OCIA domain-containing protein</fullName>
    </recommendedName>
</protein>
<feature type="region of interest" description="Disordered" evidence="1">
    <location>
        <begin position="128"/>
        <end position="160"/>
    </location>
</feature>
<dbReference type="GeneID" id="8230943"/>
<gene>
    <name evidence="3" type="primary">8230943</name>
    <name evidence="2" type="ORF">Phum_PHUM458970</name>
</gene>
<feature type="compositionally biased region" description="Polar residues" evidence="1">
    <location>
        <begin position="128"/>
        <end position="142"/>
    </location>
</feature>
<accession>E0VV59</accession>
<dbReference type="EMBL" id="AAZO01005578">
    <property type="status" value="NOT_ANNOTATED_CDS"/>
    <property type="molecule type" value="Genomic_DNA"/>
</dbReference>
<dbReference type="AlphaFoldDB" id="E0VV59"/>
<organism>
    <name type="scientific">Pediculus humanus subsp. corporis</name>
    <name type="common">Body louse</name>
    <dbReference type="NCBI Taxonomy" id="121224"/>
    <lineage>
        <taxon>Eukaryota</taxon>
        <taxon>Metazoa</taxon>
        <taxon>Ecdysozoa</taxon>
        <taxon>Arthropoda</taxon>
        <taxon>Hexapoda</taxon>
        <taxon>Insecta</taxon>
        <taxon>Pterygota</taxon>
        <taxon>Neoptera</taxon>
        <taxon>Paraneoptera</taxon>
        <taxon>Psocodea</taxon>
        <taxon>Troctomorpha</taxon>
        <taxon>Phthiraptera</taxon>
        <taxon>Anoplura</taxon>
        <taxon>Pediculidae</taxon>
        <taxon>Pediculus</taxon>
    </lineage>
</organism>
<reference evidence="2" key="1">
    <citation type="submission" date="2007-04" db="EMBL/GenBank/DDBJ databases">
        <title>Annotation of Pediculus humanus corporis strain USDA.</title>
        <authorList>
            <person name="Kirkness E."/>
            <person name="Hannick L."/>
            <person name="Hass B."/>
            <person name="Bruggner R."/>
            <person name="Lawson D."/>
            <person name="Bidwell S."/>
            <person name="Joardar V."/>
            <person name="Caler E."/>
            <person name="Walenz B."/>
            <person name="Inman J."/>
            <person name="Schobel S."/>
            <person name="Galinsky K."/>
            <person name="Amedeo P."/>
            <person name="Strausberg R."/>
        </authorList>
    </citation>
    <scope>NUCLEOTIDE SEQUENCE</scope>
    <source>
        <strain evidence="2">USDA</strain>
    </source>
</reference>
<dbReference type="InParanoid" id="E0VV59"/>
<evidence type="ECO:0000313" key="4">
    <source>
        <dbReference type="Proteomes" id="UP000009046"/>
    </source>
</evidence>
<dbReference type="KEGG" id="phu:Phum_PHUM458970"/>
<reference evidence="2" key="2">
    <citation type="submission" date="2007-04" db="EMBL/GenBank/DDBJ databases">
        <title>The genome of the human body louse.</title>
        <authorList>
            <consortium name="The Human Body Louse Genome Consortium"/>
            <person name="Kirkness E."/>
            <person name="Walenz B."/>
            <person name="Hass B."/>
            <person name="Bruggner R."/>
            <person name="Strausberg R."/>
        </authorList>
    </citation>
    <scope>NUCLEOTIDE SEQUENCE</scope>
    <source>
        <strain evidence="2">USDA</strain>
    </source>
</reference>
<dbReference type="OrthoDB" id="6513616at2759"/>
<keyword evidence="4" id="KW-1185">Reference proteome</keyword>